<comment type="caution">
    <text evidence="2">The sequence shown here is derived from an EMBL/GenBank/DDBJ whole genome shotgun (WGS) entry which is preliminary data.</text>
</comment>
<organism evidence="2 3">
    <name type="scientific">Turnera subulata</name>
    <dbReference type="NCBI Taxonomy" id="218843"/>
    <lineage>
        <taxon>Eukaryota</taxon>
        <taxon>Viridiplantae</taxon>
        <taxon>Streptophyta</taxon>
        <taxon>Embryophyta</taxon>
        <taxon>Tracheophyta</taxon>
        <taxon>Spermatophyta</taxon>
        <taxon>Magnoliopsida</taxon>
        <taxon>eudicotyledons</taxon>
        <taxon>Gunneridae</taxon>
        <taxon>Pentapetalae</taxon>
        <taxon>rosids</taxon>
        <taxon>fabids</taxon>
        <taxon>Malpighiales</taxon>
        <taxon>Passifloraceae</taxon>
        <taxon>Turnera</taxon>
    </lineage>
</organism>
<protein>
    <submittedName>
        <fullName evidence="2">Uncharacterized protein</fullName>
    </submittedName>
</protein>
<dbReference type="AlphaFoldDB" id="A0A9Q0G7S2"/>
<feature type="chain" id="PRO_5040255229" evidence="1">
    <location>
        <begin position="23"/>
        <end position="94"/>
    </location>
</feature>
<evidence type="ECO:0000313" key="2">
    <source>
        <dbReference type="EMBL" id="KAJ4845178.1"/>
    </source>
</evidence>
<reference evidence="2" key="2">
    <citation type="journal article" date="2023" name="Plants (Basel)">
        <title>Annotation of the Turnera subulata (Passifloraceae) Draft Genome Reveals the S-Locus Evolved after the Divergence of Turneroideae from Passifloroideae in a Stepwise Manner.</title>
        <authorList>
            <person name="Henning P.M."/>
            <person name="Roalson E.H."/>
            <person name="Mir W."/>
            <person name="McCubbin A.G."/>
            <person name="Shore J.S."/>
        </authorList>
    </citation>
    <scope>NUCLEOTIDE SEQUENCE</scope>
    <source>
        <strain evidence="2">F60SS</strain>
    </source>
</reference>
<reference evidence="2" key="1">
    <citation type="submission" date="2022-02" db="EMBL/GenBank/DDBJ databases">
        <authorList>
            <person name="Henning P.M."/>
            <person name="McCubbin A.G."/>
            <person name="Shore J.S."/>
        </authorList>
    </citation>
    <scope>NUCLEOTIDE SEQUENCE</scope>
    <source>
        <strain evidence="2">F60SS</strain>
        <tissue evidence="2">Leaves</tissue>
    </source>
</reference>
<feature type="signal peptide" evidence="1">
    <location>
        <begin position="1"/>
        <end position="22"/>
    </location>
</feature>
<keyword evidence="1" id="KW-0732">Signal</keyword>
<evidence type="ECO:0000256" key="1">
    <source>
        <dbReference type="SAM" id="SignalP"/>
    </source>
</evidence>
<feature type="non-terminal residue" evidence="2">
    <location>
        <position position="1"/>
    </location>
</feature>
<dbReference type="EMBL" id="JAKUCV010001753">
    <property type="protein sequence ID" value="KAJ4845178.1"/>
    <property type="molecule type" value="Genomic_DNA"/>
</dbReference>
<sequence>KILTSFSIFSLTLSSLLQIATPSRHRHCRFTLSWQRRNPEGLSKTRFECHLRLSKHNEYDGFAPRPSWIGCAWVDPKSWSVEEQLGLNELRQER</sequence>
<keyword evidence="3" id="KW-1185">Reference proteome</keyword>
<evidence type="ECO:0000313" key="3">
    <source>
        <dbReference type="Proteomes" id="UP001141552"/>
    </source>
</evidence>
<dbReference type="Proteomes" id="UP001141552">
    <property type="component" value="Unassembled WGS sequence"/>
</dbReference>
<gene>
    <name evidence="2" type="ORF">Tsubulata_013701</name>
</gene>
<accession>A0A9Q0G7S2</accession>
<proteinExistence type="predicted"/>
<name>A0A9Q0G7S2_9ROSI</name>